<feature type="region of interest" description="Disordered" evidence="1">
    <location>
        <begin position="1"/>
        <end position="405"/>
    </location>
</feature>
<feature type="region of interest" description="Disordered" evidence="1">
    <location>
        <begin position="708"/>
        <end position="730"/>
    </location>
</feature>
<feature type="region of interest" description="Disordered" evidence="1">
    <location>
        <begin position="557"/>
        <end position="639"/>
    </location>
</feature>
<feature type="region of interest" description="Disordered" evidence="1">
    <location>
        <begin position="798"/>
        <end position="884"/>
    </location>
</feature>
<protein>
    <submittedName>
        <fullName evidence="2">Spindle pole body associated protein</fullName>
    </submittedName>
</protein>
<feature type="compositionally biased region" description="Basic and acidic residues" evidence="1">
    <location>
        <begin position="440"/>
        <end position="457"/>
    </location>
</feature>
<dbReference type="EMBL" id="MNUE01000034">
    <property type="protein sequence ID" value="OJD32957.1"/>
    <property type="molecule type" value="Genomic_DNA"/>
</dbReference>
<feature type="compositionally biased region" description="Polar residues" evidence="1">
    <location>
        <begin position="321"/>
        <end position="330"/>
    </location>
</feature>
<evidence type="ECO:0000313" key="3">
    <source>
        <dbReference type="Proteomes" id="UP000183809"/>
    </source>
</evidence>
<dbReference type="STRING" id="236234.A0A1J9RZT1"/>
<feature type="compositionally biased region" description="Basic and acidic residues" evidence="1">
    <location>
        <begin position="584"/>
        <end position="599"/>
    </location>
</feature>
<feature type="compositionally biased region" description="Low complexity" evidence="1">
    <location>
        <begin position="608"/>
        <end position="625"/>
    </location>
</feature>
<accession>A0A1J9RZT1</accession>
<dbReference type="RefSeq" id="XP_020129217.1">
    <property type="nucleotide sequence ID" value="XM_020274684.1"/>
</dbReference>
<comment type="caution">
    <text evidence="2">The sequence shown here is derived from an EMBL/GenBank/DDBJ whole genome shotgun (WGS) entry which is preliminary data.</text>
</comment>
<feature type="compositionally biased region" description="Polar residues" evidence="1">
    <location>
        <begin position="557"/>
        <end position="571"/>
    </location>
</feature>
<feature type="compositionally biased region" description="Basic and acidic residues" evidence="1">
    <location>
        <begin position="221"/>
        <end position="230"/>
    </location>
</feature>
<reference evidence="2 3" key="1">
    <citation type="submission" date="2016-10" db="EMBL/GenBank/DDBJ databases">
        <title>Proteomics and genomics reveal pathogen-plant mechanisms compatible with a hemibiotrophic lifestyle of Diplodia corticola.</title>
        <authorList>
            <person name="Fernandes I."/>
            <person name="De Jonge R."/>
            <person name="Van De Peer Y."/>
            <person name="Devreese B."/>
            <person name="Alves A."/>
            <person name="Esteves A.C."/>
        </authorList>
    </citation>
    <scope>NUCLEOTIDE SEQUENCE [LARGE SCALE GENOMIC DNA]</scope>
    <source>
        <strain evidence="2 3">CBS 112549</strain>
    </source>
</reference>
<organism evidence="2 3">
    <name type="scientific">Diplodia corticola</name>
    <dbReference type="NCBI Taxonomy" id="236234"/>
    <lineage>
        <taxon>Eukaryota</taxon>
        <taxon>Fungi</taxon>
        <taxon>Dikarya</taxon>
        <taxon>Ascomycota</taxon>
        <taxon>Pezizomycotina</taxon>
        <taxon>Dothideomycetes</taxon>
        <taxon>Dothideomycetes incertae sedis</taxon>
        <taxon>Botryosphaeriales</taxon>
        <taxon>Botryosphaeriaceae</taxon>
        <taxon>Diplodia</taxon>
    </lineage>
</organism>
<proteinExistence type="predicted"/>
<feature type="region of interest" description="Disordered" evidence="1">
    <location>
        <begin position="437"/>
        <end position="460"/>
    </location>
</feature>
<dbReference type="AlphaFoldDB" id="A0A1J9RZT1"/>
<feature type="compositionally biased region" description="Acidic residues" evidence="1">
    <location>
        <begin position="81"/>
        <end position="92"/>
    </location>
</feature>
<evidence type="ECO:0000256" key="1">
    <source>
        <dbReference type="SAM" id="MobiDB-lite"/>
    </source>
</evidence>
<keyword evidence="3" id="KW-1185">Reference proteome</keyword>
<feature type="compositionally biased region" description="Basic and acidic residues" evidence="1">
    <location>
        <begin position="183"/>
        <end position="213"/>
    </location>
</feature>
<feature type="compositionally biased region" description="Low complexity" evidence="1">
    <location>
        <begin position="300"/>
        <end position="310"/>
    </location>
</feature>
<dbReference type="OrthoDB" id="3911405at2759"/>
<dbReference type="Proteomes" id="UP000183809">
    <property type="component" value="Unassembled WGS sequence"/>
</dbReference>
<evidence type="ECO:0000313" key="2">
    <source>
        <dbReference type="EMBL" id="OJD32957.1"/>
    </source>
</evidence>
<gene>
    <name evidence="2" type="ORF">BKCO1_3400064</name>
</gene>
<feature type="compositionally biased region" description="Low complexity" evidence="1">
    <location>
        <begin position="123"/>
        <end position="133"/>
    </location>
</feature>
<feature type="compositionally biased region" description="Low complexity" evidence="1">
    <location>
        <begin position="805"/>
        <end position="832"/>
    </location>
</feature>
<sequence length="967" mass="108201">MPTPTRRVAPKAPSPPVRSPTADREIEETFLPQEESEDDEEDERSDEDYHDGDNTAYSIDFDALMSGGGSGGRRRGRHDNDDDDLTLDDTEPFDTLRSEDVDGPSDFTQNMEYWMRSRFSPPQAQQQQQQQNQRGKRIVSAAGPTLSQKLAAQMDQEDVEDERPTGNHDTLPPTRTPTASFDTQRDHVSDSEGEEGGHVGREGEEDGEHREEGEGSFEYGQSEHGEDTREITAAAMRDLNGYVISDEDTFLPPHSQGGSTVEDKHSGDDNGGEGSQEGSIDEQMDILSSMDEGVEEEYRSVSASASPVPVQGEWKPRRTPSFAQKASWLQPTVEDHEDTPPLTARPSPRNATGKVPEVWLEEKLPKLREMENAANRKLTRPSLTSHPSLTSQNRYTPRKVSEEDVEDLSSQIRRLQGEIDRQHKDFTTQIVTLESQLQRTRHERDEAHANEQRRVRDLNTQYNDRTKDLEEHWQRRLATAQEHYEHDVQEQKASFALVKSSFDSRLAATESGLQAQLARKEAELDAVKEASKQELEQQRAGHDARVATLEDRINELRSQQQRAQESTSADTPPSPAIEQALARQKAESDARIAELEARLRTTQSQLEATRTPSSPTAASPSSNAAHLANERRRQTGDDDALLARSKRQVEDLQANQQLLQSQLAMARRDADELRRDADAAREGARVLRQELARAQDLLEDKGRRLEEAAAAREKREADVETAAERARRDAERMLRERVRAAELKAAEKEKEVGEMRRKAEAAVRKAQTMLSGERVEKAGLKRALEELKAEVEALRGQVEERRGGAAAAPAAAAAAAPAASSSSPNHHAPDAAGDLTNRSSPSPHDDDTSPRSSQLELLRRALRDATTTTKEAREEARRAREESATLKEDFAEVNRAMDERVVRLVREREKEWRGKVEALTAEKRALGRALLHEWGREEVGESEPQVYRYKFAGSKEGGGERKGRGKV</sequence>
<feature type="compositionally biased region" description="Polar residues" evidence="1">
    <location>
        <begin position="381"/>
        <end position="395"/>
    </location>
</feature>
<dbReference type="GeneID" id="31014945"/>
<name>A0A1J9RZT1_9PEZI</name>
<feature type="compositionally biased region" description="Basic and acidic residues" evidence="1">
    <location>
        <begin position="360"/>
        <end position="371"/>
    </location>
</feature>
<feature type="compositionally biased region" description="Basic and acidic residues" evidence="1">
    <location>
        <begin position="870"/>
        <end position="884"/>
    </location>
</feature>
<feature type="compositionally biased region" description="Acidic residues" evidence="1">
    <location>
        <begin position="34"/>
        <end position="50"/>
    </location>
</feature>